<dbReference type="GO" id="GO:0016787">
    <property type="term" value="F:hydrolase activity"/>
    <property type="evidence" value="ECO:0007669"/>
    <property type="project" value="UniProtKB-KW"/>
</dbReference>
<reference evidence="2 3" key="1">
    <citation type="journal article" date="2017" name="Int. J. Syst. Evol. Microbiol.">
        <title>Mucilaginibacterpsychrotolerans sp. nov., isolated from peatlands.</title>
        <authorList>
            <person name="Deng Y."/>
            <person name="Shen L."/>
            <person name="Xu B."/>
            <person name="Liu Y."/>
            <person name="Gu Z."/>
            <person name="Liu H."/>
            <person name="Zhou Y."/>
        </authorList>
    </citation>
    <scope>NUCLEOTIDE SEQUENCE [LARGE SCALE GENOMIC DNA]</scope>
    <source>
        <strain evidence="2 3">NH7-4</strain>
    </source>
</reference>
<gene>
    <name evidence="2" type="ORF">E2R66_14640</name>
</gene>
<keyword evidence="2" id="KW-0378">Hydrolase</keyword>
<proteinExistence type="predicted"/>
<evidence type="ECO:0000313" key="3">
    <source>
        <dbReference type="Proteomes" id="UP000297540"/>
    </source>
</evidence>
<sequence>MKKLKQILAQVKAANDTDPAYIDLLWQLICYSPKMPLRLLQQQMLDEAERFTLSTYDEHFTHTDLTFNGFIWGSGGRTIMITHGWGSKAADFMELIAALREIPDTNIIAFDVPGNGSSEAELSNGALFSGAAEAVIAEYGMPDVLIGHSMGGMANTVALNSFAARPHLLISITPLIRLKENFENSMTAVGVAPAWQQAYLESFTELVGRPASDYDLDKFYQFDAELAHLLLYDDVDLISPYPFMHDFLEKRPFIQSQNFPGAGHERIIKSPEVIALIIAKINAILE</sequence>
<protein>
    <submittedName>
        <fullName evidence="2">Alpha/beta hydrolase</fullName>
    </submittedName>
</protein>
<organism evidence="2 3">
    <name type="scientific">Mucilaginibacter psychrotolerans</name>
    <dbReference type="NCBI Taxonomy" id="1524096"/>
    <lineage>
        <taxon>Bacteria</taxon>
        <taxon>Pseudomonadati</taxon>
        <taxon>Bacteroidota</taxon>
        <taxon>Sphingobacteriia</taxon>
        <taxon>Sphingobacteriales</taxon>
        <taxon>Sphingobacteriaceae</taxon>
        <taxon>Mucilaginibacter</taxon>
    </lineage>
</organism>
<dbReference type="EMBL" id="SOZE01000014">
    <property type="protein sequence ID" value="TFF36688.1"/>
    <property type="molecule type" value="Genomic_DNA"/>
</dbReference>
<feature type="domain" description="AB hydrolase-1" evidence="1">
    <location>
        <begin position="82"/>
        <end position="236"/>
    </location>
</feature>
<dbReference type="InterPro" id="IPR000073">
    <property type="entry name" value="AB_hydrolase_1"/>
</dbReference>
<dbReference type="RefSeq" id="WP_133232085.1">
    <property type="nucleotide sequence ID" value="NZ_SOZE01000014.1"/>
</dbReference>
<accession>A0A4Y8SCJ2</accession>
<evidence type="ECO:0000313" key="2">
    <source>
        <dbReference type="EMBL" id="TFF36688.1"/>
    </source>
</evidence>
<comment type="caution">
    <text evidence="2">The sequence shown here is derived from an EMBL/GenBank/DDBJ whole genome shotgun (WGS) entry which is preliminary data.</text>
</comment>
<dbReference type="Pfam" id="PF12697">
    <property type="entry name" value="Abhydrolase_6"/>
    <property type="match status" value="1"/>
</dbReference>
<dbReference type="Proteomes" id="UP000297540">
    <property type="component" value="Unassembled WGS sequence"/>
</dbReference>
<dbReference type="Gene3D" id="3.40.50.1820">
    <property type="entry name" value="alpha/beta hydrolase"/>
    <property type="match status" value="1"/>
</dbReference>
<evidence type="ECO:0000259" key="1">
    <source>
        <dbReference type="Pfam" id="PF12697"/>
    </source>
</evidence>
<dbReference type="OrthoDB" id="1490177at2"/>
<keyword evidence="3" id="KW-1185">Reference proteome</keyword>
<dbReference type="SUPFAM" id="SSF53474">
    <property type="entry name" value="alpha/beta-Hydrolases"/>
    <property type="match status" value="1"/>
</dbReference>
<dbReference type="AlphaFoldDB" id="A0A4Y8SCJ2"/>
<name>A0A4Y8SCJ2_9SPHI</name>
<dbReference type="InterPro" id="IPR029058">
    <property type="entry name" value="AB_hydrolase_fold"/>
</dbReference>